<dbReference type="GO" id="GO:0004518">
    <property type="term" value="F:nuclease activity"/>
    <property type="evidence" value="ECO:0007669"/>
    <property type="project" value="UniProtKB-KW"/>
</dbReference>
<evidence type="ECO:0000256" key="1">
    <source>
        <dbReference type="ARBA" id="ARBA00001968"/>
    </source>
</evidence>
<dbReference type="AlphaFoldDB" id="A0A653D815"/>
<dbReference type="GO" id="GO:0005634">
    <property type="term" value="C:nucleus"/>
    <property type="evidence" value="ECO:0007669"/>
    <property type="project" value="UniProtKB-SubCell"/>
</dbReference>
<keyword evidence="7" id="KW-0539">Nucleus</keyword>
<dbReference type="PANTHER" id="PTHR22930:SF258">
    <property type="entry name" value="PROTEIN ALP1-LIKE ISOFORM X1"/>
    <property type="match status" value="1"/>
</dbReference>
<dbReference type="InterPro" id="IPR045249">
    <property type="entry name" value="HARBI1-like"/>
</dbReference>
<keyword evidence="11" id="KW-1185">Reference proteome</keyword>
<protein>
    <recommendedName>
        <fullName evidence="9">DDE Tnp4 domain-containing protein</fullName>
    </recommendedName>
</protein>
<dbReference type="PANTHER" id="PTHR22930">
    <property type="match status" value="1"/>
</dbReference>
<dbReference type="Pfam" id="PF13359">
    <property type="entry name" value="DDE_Tnp_4"/>
    <property type="match status" value="1"/>
</dbReference>
<evidence type="ECO:0000259" key="9">
    <source>
        <dbReference type="Pfam" id="PF13359"/>
    </source>
</evidence>
<evidence type="ECO:0000313" key="11">
    <source>
        <dbReference type="Proteomes" id="UP000410492"/>
    </source>
</evidence>
<evidence type="ECO:0000256" key="7">
    <source>
        <dbReference type="ARBA" id="ARBA00023242"/>
    </source>
</evidence>
<proteinExistence type="inferred from homology"/>
<dbReference type="GO" id="GO:0016787">
    <property type="term" value="F:hydrolase activity"/>
    <property type="evidence" value="ECO:0007669"/>
    <property type="project" value="UniProtKB-KW"/>
</dbReference>
<feature type="non-terminal residue" evidence="10">
    <location>
        <position position="240"/>
    </location>
</feature>
<comment type="similarity">
    <text evidence="3">Belongs to the HARBI1 family.</text>
</comment>
<dbReference type="GO" id="GO:0046872">
    <property type="term" value="F:metal ion binding"/>
    <property type="evidence" value="ECO:0007669"/>
    <property type="project" value="UniProtKB-KW"/>
</dbReference>
<comment type="subcellular location">
    <subcellularLocation>
        <location evidence="2">Nucleus</location>
    </subcellularLocation>
</comment>
<evidence type="ECO:0000256" key="2">
    <source>
        <dbReference type="ARBA" id="ARBA00004123"/>
    </source>
</evidence>
<keyword evidence="5" id="KW-0479">Metal-binding</keyword>
<gene>
    <name evidence="10" type="ORF">CALMAC_LOCUS15203</name>
</gene>
<keyword evidence="4" id="KW-0540">Nuclease</keyword>
<sequence>MDGKHVVIEAPIHSGSEFYNYKGTFSIVLFAIANANYNFLYASVGCQGRISDGGVFKSTSFHKLMEESALNRPKNCNLLGRQLPVPYVLVADDAFPLTTAIMKPYSGHQEKHSKNRVFNYRLSRARRVVENVFGILAAVFRVLRKPMLLQPEKAEKIVLTCVLLHNYLRNNAKTRSSYNPPGTFDKEDLETGTIEPGSWRRDPQPSASFLPLMNIPRKASMEAWAIRDEYAVYFMTNQGQ</sequence>
<dbReference type="InterPro" id="IPR027806">
    <property type="entry name" value="HARBI1_dom"/>
</dbReference>
<reference evidence="10 11" key="1">
    <citation type="submission" date="2019-01" db="EMBL/GenBank/DDBJ databases">
        <authorList>
            <person name="Sayadi A."/>
        </authorList>
    </citation>
    <scope>NUCLEOTIDE SEQUENCE [LARGE SCALE GENOMIC DNA]</scope>
</reference>
<evidence type="ECO:0000256" key="6">
    <source>
        <dbReference type="ARBA" id="ARBA00022801"/>
    </source>
</evidence>
<accession>A0A653D815</accession>
<dbReference type="EMBL" id="CAACVG010010629">
    <property type="protein sequence ID" value="VEN56268.1"/>
    <property type="molecule type" value="Genomic_DNA"/>
</dbReference>
<evidence type="ECO:0000313" key="10">
    <source>
        <dbReference type="EMBL" id="VEN56268.1"/>
    </source>
</evidence>
<comment type="cofactor">
    <cofactor evidence="1">
        <name>a divalent metal cation</name>
        <dbReference type="ChEBI" id="CHEBI:60240"/>
    </cofactor>
</comment>
<evidence type="ECO:0000256" key="4">
    <source>
        <dbReference type="ARBA" id="ARBA00022722"/>
    </source>
</evidence>
<organism evidence="10 11">
    <name type="scientific">Callosobruchus maculatus</name>
    <name type="common">Southern cowpea weevil</name>
    <name type="synonym">Pulse bruchid</name>
    <dbReference type="NCBI Taxonomy" id="64391"/>
    <lineage>
        <taxon>Eukaryota</taxon>
        <taxon>Metazoa</taxon>
        <taxon>Ecdysozoa</taxon>
        <taxon>Arthropoda</taxon>
        <taxon>Hexapoda</taxon>
        <taxon>Insecta</taxon>
        <taxon>Pterygota</taxon>
        <taxon>Neoptera</taxon>
        <taxon>Endopterygota</taxon>
        <taxon>Coleoptera</taxon>
        <taxon>Polyphaga</taxon>
        <taxon>Cucujiformia</taxon>
        <taxon>Chrysomeloidea</taxon>
        <taxon>Chrysomelidae</taxon>
        <taxon>Bruchinae</taxon>
        <taxon>Bruchini</taxon>
        <taxon>Callosobruchus</taxon>
    </lineage>
</organism>
<name>A0A653D815_CALMS</name>
<evidence type="ECO:0000256" key="8">
    <source>
        <dbReference type="SAM" id="MobiDB-lite"/>
    </source>
</evidence>
<feature type="domain" description="DDE Tnp4" evidence="9">
    <location>
        <begin position="1"/>
        <end position="166"/>
    </location>
</feature>
<dbReference type="Proteomes" id="UP000410492">
    <property type="component" value="Unassembled WGS sequence"/>
</dbReference>
<keyword evidence="6" id="KW-0378">Hydrolase</keyword>
<feature type="region of interest" description="Disordered" evidence="8">
    <location>
        <begin position="178"/>
        <end position="203"/>
    </location>
</feature>
<evidence type="ECO:0000256" key="3">
    <source>
        <dbReference type="ARBA" id="ARBA00006958"/>
    </source>
</evidence>
<evidence type="ECO:0000256" key="5">
    <source>
        <dbReference type="ARBA" id="ARBA00022723"/>
    </source>
</evidence>
<dbReference type="OrthoDB" id="8189124at2759"/>